<feature type="compositionally biased region" description="Acidic residues" evidence="1">
    <location>
        <begin position="256"/>
        <end position="265"/>
    </location>
</feature>
<feature type="compositionally biased region" description="Low complexity" evidence="1">
    <location>
        <begin position="46"/>
        <end position="56"/>
    </location>
</feature>
<proteinExistence type="predicted"/>
<reference evidence="2 3" key="1">
    <citation type="journal article" date="2015" name="Plant Cell">
        <title>Oil accumulation by the oleaginous diatom Fistulifera solaris as revealed by the genome and transcriptome.</title>
        <authorList>
            <person name="Tanaka T."/>
            <person name="Maeda Y."/>
            <person name="Veluchamy A."/>
            <person name="Tanaka M."/>
            <person name="Abida H."/>
            <person name="Marechal E."/>
            <person name="Bowler C."/>
            <person name="Muto M."/>
            <person name="Sunaga Y."/>
            <person name="Tanaka M."/>
            <person name="Yoshino T."/>
            <person name="Taniguchi T."/>
            <person name="Fukuda Y."/>
            <person name="Nemoto M."/>
            <person name="Matsumoto M."/>
            <person name="Wong P.S."/>
            <person name="Aburatani S."/>
            <person name="Fujibuchi W."/>
        </authorList>
    </citation>
    <scope>NUCLEOTIDE SEQUENCE [LARGE SCALE GENOMIC DNA]</scope>
    <source>
        <strain evidence="2 3">JPCC DA0580</strain>
    </source>
</reference>
<evidence type="ECO:0000256" key="1">
    <source>
        <dbReference type="SAM" id="MobiDB-lite"/>
    </source>
</evidence>
<feature type="region of interest" description="Disordered" evidence="1">
    <location>
        <begin position="130"/>
        <end position="150"/>
    </location>
</feature>
<feature type="compositionally biased region" description="Low complexity" evidence="1">
    <location>
        <begin position="1"/>
        <end position="33"/>
    </location>
</feature>
<dbReference type="Proteomes" id="UP000198406">
    <property type="component" value="Unassembled WGS sequence"/>
</dbReference>
<keyword evidence="3" id="KW-1185">Reference proteome</keyword>
<feature type="compositionally biased region" description="Basic and acidic residues" evidence="1">
    <location>
        <begin position="35"/>
        <end position="45"/>
    </location>
</feature>
<accession>A0A1Z5JDZ8</accession>
<feature type="compositionally biased region" description="Basic and acidic residues" evidence="1">
    <location>
        <begin position="137"/>
        <end position="150"/>
    </location>
</feature>
<gene>
    <name evidence="2" type="ORF">FisN_1Hh152</name>
</gene>
<sequence length="378" mass="41704">MPVVELDAASLDKPLSSSSSETSASSNSSNSNDEVNNHLLDDERSASYSSSASSYSGPTDCESDEESAASSKNSFKLLDKIKQTSNKLNMKFLKRGRKKDVTTWKRKLSDNEGNIHKQGENTFTTLTETFSSQDQSEMERSNSHYKEPVSFESKDAIDPAYYDVDEQYEEYEWTAVAVPKGFQRIESADTGLNAQIALTSPSASRVTELMAKFGANKSPMISPRANSDYSSDFEEEGSRDVSLLDTDGEHSRFDGSESDVEDEASDFASVVSDGTIEDYSDIDALAALAGAVYQISSCNYKGLFDGYDDDSIGSEDLNANDKQVRGRSRVPRTPPAEFDFIQKSKNFFGFTDSPSKKVNTQDGNRTFLQSMFSSYIHK</sequence>
<feature type="region of interest" description="Disordered" evidence="1">
    <location>
        <begin position="221"/>
        <end position="266"/>
    </location>
</feature>
<comment type="caution">
    <text evidence="2">The sequence shown here is derived from an EMBL/GenBank/DDBJ whole genome shotgun (WGS) entry which is preliminary data.</text>
</comment>
<protein>
    <submittedName>
        <fullName evidence="2">Uncharacterized protein</fullName>
    </submittedName>
</protein>
<name>A0A1Z5JDZ8_FISSO</name>
<feature type="region of interest" description="Disordered" evidence="1">
    <location>
        <begin position="1"/>
        <end position="76"/>
    </location>
</feature>
<evidence type="ECO:0000313" key="3">
    <source>
        <dbReference type="Proteomes" id="UP000198406"/>
    </source>
</evidence>
<organism evidence="2 3">
    <name type="scientific">Fistulifera solaris</name>
    <name type="common">Oleaginous diatom</name>
    <dbReference type="NCBI Taxonomy" id="1519565"/>
    <lineage>
        <taxon>Eukaryota</taxon>
        <taxon>Sar</taxon>
        <taxon>Stramenopiles</taxon>
        <taxon>Ochrophyta</taxon>
        <taxon>Bacillariophyta</taxon>
        <taxon>Bacillariophyceae</taxon>
        <taxon>Bacillariophycidae</taxon>
        <taxon>Naviculales</taxon>
        <taxon>Naviculaceae</taxon>
        <taxon>Fistulifera</taxon>
    </lineage>
</organism>
<dbReference type="InParanoid" id="A0A1Z5JDZ8"/>
<dbReference type="AlphaFoldDB" id="A0A1Z5JDZ8"/>
<dbReference type="EMBL" id="BDSP01000050">
    <property type="protein sequence ID" value="GAX12223.1"/>
    <property type="molecule type" value="Genomic_DNA"/>
</dbReference>
<evidence type="ECO:0000313" key="2">
    <source>
        <dbReference type="EMBL" id="GAX12223.1"/>
    </source>
</evidence>